<feature type="binding site" description="axial binding residue" evidence="8">
    <location>
        <position position="440"/>
    </location>
    <ligand>
        <name>heme</name>
        <dbReference type="ChEBI" id="CHEBI:30413"/>
    </ligand>
    <ligandPart>
        <name>Fe</name>
        <dbReference type="ChEBI" id="CHEBI:18248"/>
    </ligandPart>
</feature>
<evidence type="ECO:0000256" key="9">
    <source>
        <dbReference type="RuleBase" id="RU000461"/>
    </source>
</evidence>
<evidence type="ECO:0000256" key="7">
    <source>
        <dbReference type="ARBA" id="ARBA00023033"/>
    </source>
</evidence>
<evidence type="ECO:0008006" key="13">
    <source>
        <dbReference type="Google" id="ProtNLM"/>
    </source>
</evidence>
<dbReference type="SUPFAM" id="SSF48264">
    <property type="entry name" value="Cytochrome P450"/>
    <property type="match status" value="1"/>
</dbReference>
<dbReference type="Gene3D" id="1.10.630.10">
    <property type="entry name" value="Cytochrome P450"/>
    <property type="match status" value="1"/>
</dbReference>
<accession>A0A176VN54</accession>
<keyword evidence="10" id="KW-1133">Transmembrane helix</keyword>
<dbReference type="PANTHER" id="PTHR47944">
    <property type="entry name" value="CYTOCHROME P450 98A9"/>
    <property type="match status" value="1"/>
</dbReference>
<dbReference type="GO" id="GO:0005506">
    <property type="term" value="F:iron ion binding"/>
    <property type="evidence" value="ECO:0007669"/>
    <property type="project" value="InterPro"/>
</dbReference>
<evidence type="ECO:0000256" key="4">
    <source>
        <dbReference type="ARBA" id="ARBA00022723"/>
    </source>
</evidence>
<reference evidence="11" key="1">
    <citation type="submission" date="2016-03" db="EMBL/GenBank/DDBJ databases">
        <title>Mechanisms controlling the formation of the plant cell surface in tip-growing cells are functionally conserved among land plants.</title>
        <authorList>
            <person name="Honkanen S."/>
            <person name="Jones V.A."/>
            <person name="Morieri G."/>
            <person name="Champion C."/>
            <person name="Hetherington A.J."/>
            <person name="Kelly S."/>
            <person name="Saint-Marcoux D."/>
            <person name="Proust H."/>
            <person name="Prescott H."/>
            <person name="Dolan L."/>
        </authorList>
    </citation>
    <scope>NUCLEOTIDE SEQUENCE [LARGE SCALE GENOMIC DNA]</scope>
    <source>
        <tissue evidence="11">Whole gametophyte</tissue>
    </source>
</reference>
<dbReference type="GO" id="GO:0020037">
    <property type="term" value="F:heme binding"/>
    <property type="evidence" value="ECO:0007669"/>
    <property type="project" value="InterPro"/>
</dbReference>
<keyword evidence="10" id="KW-0472">Membrane</keyword>
<evidence type="ECO:0000256" key="3">
    <source>
        <dbReference type="ARBA" id="ARBA00022617"/>
    </source>
</evidence>
<comment type="caution">
    <text evidence="11">The sequence shown here is derived from an EMBL/GenBank/DDBJ whole genome shotgun (WGS) entry which is preliminary data.</text>
</comment>
<evidence type="ECO:0000256" key="10">
    <source>
        <dbReference type="SAM" id="Phobius"/>
    </source>
</evidence>
<keyword evidence="5 9" id="KW-0560">Oxidoreductase</keyword>
<keyword evidence="6 8" id="KW-0408">Iron</keyword>
<evidence type="ECO:0000313" key="12">
    <source>
        <dbReference type="Proteomes" id="UP000077202"/>
    </source>
</evidence>
<name>A0A176VN54_MARPO</name>
<dbReference type="Pfam" id="PF00067">
    <property type="entry name" value="p450"/>
    <property type="match status" value="1"/>
</dbReference>
<dbReference type="GO" id="GO:0016705">
    <property type="term" value="F:oxidoreductase activity, acting on paired donors, with incorporation or reduction of molecular oxygen"/>
    <property type="evidence" value="ECO:0007669"/>
    <property type="project" value="InterPro"/>
</dbReference>
<evidence type="ECO:0000256" key="8">
    <source>
        <dbReference type="PIRSR" id="PIRSR602401-1"/>
    </source>
</evidence>
<dbReference type="InterPro" id="IPR036396">
    <property type="entry name" value="Cyt_P450_sf"/>
</dbReference>
<proteinExistence type="inferred from homology"/>
<comment type="similarity">
    <text evidence="2 9">Belongs to the cytochrome P450 family.</text>
</comment>
<evidence type="ECO:0000256" key="6">
    <source>
        <dbReference type="ARBA" id="ARBA00023004"/>
    </source>
</evidence>
<keyword evidence="10" id="KW-0812">Transmembrane</keyword>
<dbReference type="CDD" id="cd20618">
    <property type="entry name" value="CYP71_clan"/>
    <property type="match status" value="1"/>
</dbReference>
<protein>
    <recommendedName>
        <fullName evidence="13">Cytochrome P450</fullName>
    </recommendedName>
</protein>
<evidence type="ECO:0000256" key="5">
    <source>
        <dbReference type="ARBA" id="ARBA00023002"/>
    </source>
</evidence>
<dbReference type="Proteomes" id="UP000077202">
    <property type="component" value="Unassembled WGS sequence"/>
</dbReference>
<dbReference type="PRINTS" id="PR00463">
    <property type="entry name" value="EP450I"/>
</dbReference>
<dbReference type="PANTHER" id="PTHR47944:SF4">
    <property type="entry name" value="OS09G0441700 PROTEIN"/>
    <property type="match status" value="1"/>
</dbReference>
<dbReference type="InterPro" id="IPR001128">
    <property type="entry name" value="Cyt_P450"/>
</dbReference>
<dbReference type="PRINTS" id="PR00385">
    <property type="entry name" value="P450"/>
</dbReference>
<dbReference type="GO" id="GO:0004497">
    <property type="term" value="F:monooxygenase activity"/>
    <property type="evidence" value="ECO:0007669"/>
    <property type="project" value="UniProtKB-KW"/>
</dbReference>
<dbReference type="InterPro" id="IPR017972">
    <property type="entry name" value="Cyt_P450_CS"/>
</dbReference>
<organism evidence="11 12">
    <name type="scientific">Marchantia polymorpha subsp. ruderalis</name>
    <dbReference type="NCBI Taxonomy" id="1480154"/>
    <lineage>
        <taxon>Eukaryota</taxon>
        <taxon>Viridiplantae</taxon>
        <taxon>Streptophyta</taxon>
        <taxon>Embryophyta</taxon>
        <taxon>Marchantiophyta</taxon>
        <taxon>Marchantiopsida</taxon>
        <taxon>Marchantiidae</taxon>
        <taxon>Marchantiales</taxon>
        <taxon>Marchantiaceae</taxon>
        <taxon>Marchantia</taxon>
    </lineage>
</organism>
<evidence type="ECO:0000313" key="11">
    <source>
        <dbReference type="EMBL" id="OAE21752.1"/>
    </source>
</evidence>
<comment type="cofactor">
    <cofactor evidence="1 8">
        <name>heme</name>
        <dbReference type="ChEBI" id="CHEBI:30413"/>
    </cofactor>
</comment>
<keyword evidence="7 9" id="KW-0503">Monooxygenase</keyword>
<keyword evidence="4 8" id="KW-0479">Metal-binding</keyword>
<evidence type="ECO:0000256" key="2">
    <source>
        <dbReference type="ARBA" id="ARBA00010617"/>
    </source>
</evidence>
<dbReference type="FunFam" id="1.10.630.10:FF:000126">
    <property type="entry name" value="Predicted protein"/>
    <property type="match status" value="1"/>
</dbReference>
<keyword evidence="3 8" id="KW-0349">Heme</keyword>
<dbReference type="EMBL" id="LVLJ01003345">
    <property type="protein sequence ID" value="OAE21752.1"/>
    <property type="molecule type" value="Genomic_DNA"/>
</dbReference>
<dbReference type="PROSITE" id="PS00086">
    <property type="entry name" value="CYTOCHROME_P450"/>
    <property type="match status" value="1"/>
</dbReference>
<sequence length="513" mass="58345">MEDLIAVLTSWSVQFMAALVFLYVLLKSFKRVRYTAGKRPPGPPSLPLIGHLHHLLFGLPHHSFTKIAEKYGPIVWLEVGALRLVVVTSSDIAREVLKTQDHIFASRPPGIMTDMVFSKGQDLVFSPLNDNFRRARKVFTTELFSQKRIDSFKDLRRDMTLRTLRTGFEEGHANRYITLADLLHKDFLNLTTRMLFRMDMDGHAQTKDLLEIIYDIMHTGWFVIEEVFPLLKPLDLSRQVRRLKNIGERYSELMDSIIDNRLKENSNSKSNTEEDLLDVLLAMSNVSRDQVKVLLLDIIVAGAETSPDTIVWAITEILRHPNIMERLQSELDDVIGKERLVEEADLKNLEYLQAVVKETLRLHPVVGLGIPHFSTEATKVSGYDIPANTRLMVNLYAIGRDAKVWENPLKFDPSRFLNSPVDVRGHHHELLPFGAGRRRCPGMNLALVSVAYNIAQLIHACTISLPEGLTHLDVDVEEKFGMTVARGNPLNLLIKRRLPLDVYRRAGLQLSGV</sequence>
<evidence type="ECO:0000256" key="1">
    <source>
        <dbReference type="ARBA" id="ARBA00001971"/>
    </source>
</evidence>
<dbReference type="GO" id="GO:0044550">
    <property type="term" value="P:secondary metabolite biosynthetic process"/>
    <property type="evidence" value="ECO:0007669"/>
    <property type="project" value="UniProtKB-ARBA"/>
</dbReference>
<dbReference type="AlphaFoldDB" id="A0A176VN54"/>
<feature type="transmembrane region" description="Helical" evidence="10">
    <location>
        <begin position="6"/>
        <end position="26"/>
    </location>
</feature>
<gene>
    <name evidence="11" type="ORF">AXG93_1160s1080</name>
</gene>
<dbReference type="InterPro" id="IPR002401">
    <property type="entry name" value="Cyt_P450_E_grp-I"/>
</dbReference>
<keyword evidence="12" id="KW-1185">Reference proteome</keyword>